<protein>
    <submittedName>
        <fullName evidence="2">Uncharacterized protein</fullName>
    </submittedName>
</protein>
<feature type="compositionally biased region" description="Basic and acidic residues" evidence="1">
    <location>
        <begin position="101"/>
        <end position="124"/>
    </location>
</feature>
<evidence type="ECO:0000256" key="1">
    <source>
        <dbReference type="SAM" id="MobiDB-lite"/>
    </source>
</evidence>
<accession>A0AAW0M339</accession>
<comment type="caution">
    <text evidence="2">The sequence shown here is derived from an EMBL/GenBank/DDBJ whole genome shotgun (WGS) entry which is preliminary data.</text>
</comment>
<dbReference type="AlphaFoldDB" id="A0AAW0M339"/>
<dbReference type="EMBL" id="PKMF04000020">
    <property type="protein sequence ID" value="KAK7858362.1"/>
    <property type="molecule type" value="Genomic_DNA"/>
</dbReference>
<evidence type="ECO:0000313" key="2">
    <source>
        <dbReference type="EMBL" id="KAK7858362.1"/>
    </source>
</evidence>
<gene>
    <name evidence="2" type="ORF">CFP56_013085</name>
</gene>
<feature type="compositionally biased region" description="Polar residues" evidence="1">
    <location>
        <begin position="71"/>
        <end position="100"/>
    </location>
</feature>
<name>A0AAW0M339_QUESU</name>
<organism evidence="2">
    <name type="scientific">Quercus suber</name>
    <name type="common">Cork oak</name>
    <dbReference type="NCBI Taxonomy" id="58331"/>
    <lineage>
        <taxon>Eukaryota</taxon>
        <taxon>Viridiplantae</taxon>
        <taxon>Streptophyta</taxon>
        <taxon>Embryophyta</taxon>
        <taxon>Tracheophyta</taxon>
        <taxon>Spermatophyta</taxon>
        <taxon>Magnoliopsida</taxon>
        <taxon>eudicotyledons</taxon>
        <taxon>Gunneridae</taxon>
        <taxon>Pentapetalae</taxon>
        <taxon>rosids</taxon>
        <taxon>fabids</taxon>
        <taxon>Fagales</taxon>
        <taxon>Fagaceae</taxon>
        <taxon>Quercus</taxon>
    </lineage>
</organism>
<sequence length="124" mass="14433">MEPYSKEEVLIKGCEVRGICHTLARAFAANNCLVVATSRSKGSMADFEHDPRFDSHDSYRRYRHCRVFPVNSDQQPTPMASELNDYNSTGNQQLRQQRARNYQEKHTLEPLKTPERSRKSHHEL</sequence>
<proteinExistence type="predicted"/>
<reference evidence="2" key="3">
    <citation type="submission" date="2023-07" db="EMBL/GenBank/DDBJ databases">
        <title>An improved reference 1 genome and first organelle genomes of Quercus suber.</title>
        <authorList>
            <consortium name="Genosuber Consortium"/>
            <person name="Usie A."/>
            <person name="Serra O."/>
            <person name="Barros P."/>
        </authorList>
    </citation>
    <scope>NUCLEOTIDE SEQUENCE</scope>
    <source>
        <strain evidence="2">HL8</strain>
        <tissue evidence="2">Leaves</tissue>
    </source>
</reference>
<feature type="region of interest" description="Disordered" evidence="1">
    <location>
        <begin position="70"/>
        <end position="124"/>
    </location>
</feature>
<reference evidence="2" key="2">
    <citation type="journal article" date="2018" name="Sci. Data">
        <title>The draft genome sequence of cork oak.</title>
        <authorList>
            <person name="Ramos A.M."/>
            <person name="Usie A."/>
            <person name="Barbosa P."/>
            <person name="Barros P.M."/>
            <person name="Capote T."/>
            <person name="Chaves I."/>
            <person name="Simoes F."/>
            <person name="Abreu I."/>
            <person name="Carrasquinho I."/>
            <person name="Faro C."/>
            <person name="Guimaraes J.B."/>
            <person name="Mendonca D."/>
            <person name="Nobrega F."/>
            <person name="Rodrigues L."/>
            <person name="Saibo N.J.M."/>
            <person name="Varela M.C."/>
            <person name="Egas C."/>
            <person name="Matos J."/>
            <person name="Miguel C.M."/>
            <person name="Oliveira M.M."/>
            <person name="Ricardo C.P."/>
            <person name="Goncalves S."/>
        </authorList>
    </citation>
    <scope>NUCLEOTIDE SEQUENCE [LARGE SCALE GENOMIC DNA]</scope>
    <source>
        <strain evidence="2">HL8</strain>
    </source>
</reference>
<reference evidence="2" key="1">
    <citation type="submission" date="2017-12" db="EMBL/GenBank/DDBJ databases">
        <authorList>
            <person name="Barbosa P."/>
            <person name="Usie A."/>
            <person name="Ramos A.M."/>
        </authorList>
    </citation>
    <scope>NUCLEOTIDE SEQUENCE</scope>
    <source>
        <strain evidence="2">HL8</strain>
        <tissue evidence="2">Leaves</tissue>
    </source>
</reference>